<dbReference type="EMBL" id="LTAN01000001">
    <property type="protein sequence ID" value="OBR15613.1"/>
    <property type="molecule type" value="Genomic_DNA"/>
</dbReference>
<feature type="region of interest" description="Disordered" evidence="1">
    <location>
        <begin position="1"/>
        <end position="87"/>
    </location>
</feature>
<dbReference type="Pfam" id="PF17104">
    <property type="entry name" value="YBL010C_LAA2"/>
    <property type="match status" value="1"/>
</dbReference>
<feature type="region of interest" description="Disordered" evidence="1">
    <location>
        <begin position="187"/>
        <end position="232"/>
    </location>
</feature>
<feature type="compositionally biased region" description="Polar residues" evidence="1">
    <location>
        <begin position="211"/>
        <end position="220"/>
    </location>
</feature>
<name>A0A1B7YUB1_COLHI</name>
<evidence type="ECO:0000313" key="2">
    <source>
        <dbReference type="EMBL" id="OBR15613.1"/>
    </source>
</evidence>
<dbReference type="PANTHER" id="PTHR38698:SF1">
    <property type="entry name" value="FUNGAL PROTEIN"/>
    <property type="match status" value="1"/>
</dbReference>
<feature type="compositionally biased region" description="Low complexity" evidence="1">
    <location>
        <begin position="57"/>
        <end position="67"/>
    </location>
</feature>
<keyword evidence="3" id="KW-1185">Reference proteome</keyword>
<dbReference type="PANTHER" id="PTHR38698">
    <property type="entry name" value="EXPRESSED PROTEIN"/>
    <property type="match status" value="1"/>
</dbReference>
<sequence>MDQKPSNTEPSSTPSSASLAPQPGEDDDEGDDDDFGDDFDDFEEGAEANGDFDDFDNGFQEPEFEAPAPAPAPSLPQVPSLPFDIPDFDGLDGEDVLQAVDSYLNTLFPPEDLDVSSPPPITKESPIFLTPRSASLWSQLVAPPPLAPPDWIRSRIRRLFLVSLGVPVDLDEILPASKQKKLVLPSLQVTTSGSPRTSSDSRSVSRVRQSEANASSTSVDSKGKPSAFKKKGPLPVPELDLVSAKQLCTTTDEALNGMTDNELKVHVEKLKAMEGTATEVLEYWTKKTDEKIGDREAFEGVIENLVKHARKVRK</sequence>
<dbReference type="KEGG" id="chig:CH63R_00793"/>
<feature type="compositionally biased region" description="Acidic residues" evidence="1">
    <location>
        <begin position="24"/>
        <end position="56"/>
    </location>
</feature>
<dbReference type="AlphaFoldDB" id="A0A1B7YUB1"/>
<evidence type="ECO:0000256" key="1">
    <source>
        <dbReference type="SAM" id="MobiDB-lite"/>
    </source>
</evidence>
<organism evidence="2 3">
    <name type="scientific">Colletotrichum higginsianum (strain IMI 349063)</name>
    <name type="common">Crucifer anthracnose fungus</name>
    <dbReference type="NCBI Taxonomy" id="759273"/>
    <lineage>
        <taxon>Eukaryota</taxon>
        <taxon>Fungi</taxon>
        <taxon>Dikarya</taxon>
        <taxon>Ascomycota</taxon>
        <taxon>Pezizomycotina</taxon>
        <taxon>Sordariomycetes</taxon>
        <taxon>Hypocreomycetidae</taxon>
        <taxon>Glomerellales</taxon>
        <taxon>Glomerellaceae</taxon>
        <taxon>Colletotrichum</taxon>
        <taxon>Colletotrichum destructivum species complex</taxon>
    </lineage>
</organism>
<comment type="caution">
    <text evidence="2">The sequence shown here is derived from an EMBL/GenBank/DDBJ whole genome shotgun (WGS) entry which is preliminary data.</text>
</comment>
<dbReference type="VEuPathDB" id="FungiDB:CH63R_00793"/>
<proteinExistence type="predicted"/>
<feature type="compositionally biased region" description="Low complexity" evidence="1">
    <location>
        <begin position="190"/>
        <end position="207"/>
    </location>
</feature>
<protein>
    <submittedName>
        <fullName evidence="2">Uncharacterized protein</fullName>
    </submittedName>
</protein>
<gene>
    <name evidence="2" type="ORF">CH63R_00793</name>
</gene>
<evidence type="ECO:0000313" key="3">
    <source>
        <dbReference type="Proteomes" id="UP000092177"/>
    </source>
</evidence>
<dbReference type="Proteomes" id="UP000092177">
    <property type="component" value="Chromosome 1"/>
</dbReference>
<feature type="compositionally biased region" description="Low complexity" evidence="1">
    <location>
        <begin position="1"/>
        <end position="23"/>
    </location>
</feature>
<dbReference type="InterPro" id="IPR031355">
    <property type="entry name" value="YBL010C/LAA2-like"/>
</dbReference>
<dbReference type="RefSeq" id="XP_018164130.1">
    <property type="nucleotide sequence ID" value="XM_018295768.1"/>
</dbReference>
<reference evidence="3" key="1">
    <citation type="journal article" date="2017" name="BMC Genomics">
        <title>Gapless genome assembly of Colletotrichum higginsianum reveals chromosome structure and association of transposable elements with secondary metabolite gene clusters.</title>
        <authorList>
            <person name="Dallery J.-F."/>
            <person name="Lapalu N."/>
            <person name="Zampounis A."/>
            <person name="Pigne S."/>
            <person name="Luyten I."/>
            <person name="Amselem J."/>
            <person name="Wittenberg A.H.J."/>
            <person name="Zhou S."/>
            <person name="de Queiroz M.V."/>
            <person name="Robin G.P."/>
            <person name="Auger A."/>
            <person name="Hainaut M."/>
            <person name="Henrissat B."/>
            <person name="Kim K.-T."/>
            <person name="Lee Y.-H."/>
            <person name="Lespinet O."/>
            <person name="Schwartz D.C."/>
            <person name="Thon M.R."/>
            <person name="O'Connell R.J."/>
        </authorList>
    </citation>
    <scope>NUCLEOTIDE SEQUENCE [LARGE SCALE GENOMIC DNA]</scope>
    <source>
        <strain evidence="3">IMI 349063</strain>
    </source>
</reference>
<dbReference type="OrthoDB" id="5378975at2759"/>
<dbReference type="GeneID" id="28859875"/>
<accession>A0A1B7YUB1</accession>